<dbReference type="CDD" id="cd03260">
    <property type="entry name" value="ABC_PstB_phosphate_transporter"/>
    <property type="match status" value="1"/>
</dbReference>
<gene>
    <name evidence="6" type="ORF">SAMN02745216_02806</name>
</gene>
<accession>A0A1M6PE23</accession>
<proteinExistence type="predicted"/>
<evidence type="ECO:0000256" key="4">
    <source>
        <dbReference type="ARBA" id="ARBA00022840"/>
    </source>
</evidence>
<name>A0A1M6PE23_9BACT</name>
<dbReference type="Proteomes" id="UP000183994">
    <property type="component" value="Unassembled WGS sequence"/>
</dbReference>
<feature type="domain" description="ABC transporter" evidence="5">
    <location>
        <begin position="6"/>
        <end position="234"/>
    </location>
</feature>
<evidence type="ECO:0000259" key="5">
    <source>
        <dbReference type="PROSITE" id="PS50893"/>
    </source>
</evidence>
<dbReference type="RefSeq" id="WP_073476796.1">
    <property type="nucleotide sequence ID" value="NZ_FQZU01000017.1"/>
</dbReference>
<keyword evidence="2" id="KW-0592">Phosphate transport</keyword>
<dbReference type="InterPro" id="IPR003593">
    <property type="entry name" value="AAA+_ATPase"/>
</dbReference>
<dbReference type="SUPFAM" id="SSF52540">
    <property type="entry name" value="P-loop containing nucleoside triphosphate hydrolases"/>
    <property type="match status" value="1"/>
</dbReference>
<protein>
    <submittedName>
        <fullName evidence="6">Phosphate ABC transporter ATP-binding protein, PhoT family (TC 3.A.1.7.1)</fullName>
    </submittedName>
</protein>
<keyword evidence="1" id="KW-0813">Transport</keyword>
<sequence length="236" mass="26268">MDNSIIKITDLHFSYNGLKVLKGVTHSFEKNTLTAITGPSGKGKSTFLTTLNRLWEDVPGAALQGCVELKIAEKWRDVYASSMDIAALRRMVGMVFQIPNPLPMSIFRNMAFPLKLAGVKEKDQVQAKVQEALERAFLWDEVKDRLHSSALELSGGQQQRLCIARALILEPMVLLFDEPTSSLDYQAAGMIEDLLVSLKESCTVLMVSHYLDQVSRIADSRLELADGKLLLSNISR</sequence>
<dbReference type="OrthoDB" id="5448699at2"/>
<dbReference type="InterPro" id="IPR017871">
    <property type="entry name" value="ABC_transporter-like_CS"/>
</dbReference>
<dbReference type="GO" id="GO:0035435">
    <property type="term" value="P:phosphate ion transmembrane transport"/>
    <property type="evidence" value="ECO:0007669"/>
    <property type="project" value="InterPro"/>
</dbReference>
<dbReference type="Pfam" id="PF00005">
    <property type="entry name" value="ABC_tran"/>
    <property type="match status" value="1"/>
</dbReference>
<dbReference type="GO" id="GO:0016887">
    <property type="term" value="F:ATP hydrolysis activity"/>
    <property type="evidence" value="ECO:0007669"/>
    <property type="project" value="InterPro"/>
</dbReference>
<evidence type="ECO:0000256" key="2">
    <source>
        <dbReference type="ARBA" id="ARBA00022592"/>
    </source>
</evidence>
<dbReference type="InterPro" id="IPR005670">
    <property type="entry name" value="PstB-like"/>
</dbReference>
<keyword evidence="3" id="KW-0547">Nucleotide-binding</keyword>
<dbReference type="GO" id="GO:0016020">
    <property type="term" value="C:membrane"/>
    <property type="evidence" value="ECO:0007669"/>
    <property type="project" value="InterPro"/>
</dbReference>
<organism evidence="6 7">
    <name type="scientific">Desulfatibacillum alkenivorans DSM 16219</name>
    <dbReference type="NCBI Taxonomy" id="1121393"/>
    <lineage>
        <taxon>Bacteria</taxon>
        <taxon>Pseudomonadati</taxon>
        <taxon>Thermodesulfobacteriota</taxon>
        <taxon>Desulfobacteria</taxon>
        <taxon>Desulfobacterales</taxon>
        <taxon>Desulfatibacillaceae</taxon>
        <taxon>Desulfatibacillum</taxon>
    </lineage>
</organism>
<keyword evidence="4 6" id="KW-0067">ATP-binding</keyword>
<dbReference type="AlphaFoldDB" id="A0A1M6PE23"/>
<dbReference type="InterPro" id="IPR003439">
    <property type="entry name" value="ABC_transporter-like_ATP-bd"/>
</dbReference>
<dbReference type="SMART" id="SM00382">
    <property type="entry name" value="AAA"/>
    <property type="match status" value="1"/>
</dbReference>
<evidence type="ECO:0000256" key="1">
    <source>
        <dbReference type="ARBA" id="ARBA00022448"/>
    </source>
</evidence>
<dbReference type="PANTHER" id="PTHR43423">
    <property type="entry name" value="ABC TRANSPORTER I FAMILY MEMBER 17"/>
    <property type="match status" value="1"/>
</dbReference>
<dbReference type="STRING" id="1121393.SAMN02745216_02806"/>
<dbReference type="PANTHER" id="PTHR43423:SF1">
    <property type="entry name" value="ABC TRANSPORTER I FAMILY MEMBER 17"/>
    <property type="match status" value="1"/>
</dbReference>
<dbReference type="EMBL" id="FQZU01000017">
    <property type="protein sequence ID" value="SHK06199.1"/>
    <property type="molecule type" value="Genomic_DNA"/>
</dbReference>
<reference evidence="7" key="1">
    <citation type="submission" date="2016-11" db="EMBL/GenBank/DDBJ databases">
        <authorList>
            <person name="Varghese N."/>
            <person name="Submissions S."/>
        </authorList>
    </citation>
    <scope>NUCLEOTIDE SEQUENCE [LARGE SCALE GENOMIC DNA]</scope>
    <source>
        <strain evidence="7">DSM 16219</strain>
    </source>
</reference>
<evidence type="ECO:0000256" key="3">
    <source>
        <dbReference type="ARBA" id="ARBA00022741"/>
    </source>
</evidence>
<dbReference type="PROSITE" id="PS50893">
    <property type="entry name" value="ABC_TRANSPORTER_2"/>
    <property type="match status" value="1"/>
</dbReference>
<dbReference type="Gene3D" id="3.40.50.300">
    <property type="entry name" value="P-loop containing nucleotide triphosphate hydrolases"/>
    <property type="match status" value="1"/>
</dbReference>
<dbReference type="PROSITE" id="PS00211">
    <property type="entry name" value="ABC_TRANSPORTER_1"/>
    <property type="match status" value="1"/>
</dbReference>
<evidence type="ECO:0000313" key="6">
    <source>
        <dbReference type="EMBL" id="SHK06199.1"/>
    </source>
</evidence>
<dbReference type="GO" id="GO:0005524">
    <property type="term" value="F:ATP binding"/>
    <property type="evidence" value="ECO:0007669"/>
    <property type="project" value="UniProtKB-KW"/>
</dbReference>
<evidence type="ECO:0000313" key="7">
    <source>
        <dbReference type="Proteomes" id="UP000183994"/>
    </source>
</evidence>
<dbReference type="InterPro" id="IPR027417">
    <property type="entry name" value="P-loop_NTPase"/>
</dbReference>
<keyword evidence="7" id="KW-1185">Reference proteome</keyword>
<dbReference type="GO" id="GO:0005315">
    <property type="term" value="F:phosphate transmembrane transporter activity"/>
    <property type="evidence" value="ECO:0007669"/>
    <property type="project" value="InterPro"/>
</dbReference>